<reference evidence="1 2" key="1">
    <citation type="submission" date="2021-05" db="EMBL/GenBank/DDBJ databases">
        <title>Genome Assembly of Synthetic Allotetraploid Brassica napus Reveals Homoeologous Exchanges between Subgenomes.</title>
        <authorList>
            <person name="Davis J.T."/>
        </authorList>
    </citation>
    <scope>NUCLEOTIDE SEQUENCE [LARGE SCALE GENOMIC DNA]</scope>
    <source>
        <strain evidence="2">cv. Da-Ae</strain>
        <tissue evidence="1">Seedling</tissue>
    </source>
</reference>
<comment type="caution">
    <text evidence="1">The sequence shown here is derived from an EMBL/GenBank/DDBJ whole genome shotgun (WGS) entry which is preliminary data.</text>
</comment>
<protein>
    <submittedName>
        <fullName evidence="1">Uncharacterized protein</fullName>
    </submittedName>
</protein>
<dbReference type="Proteomes" id="UP000824890">
    <property type="component" value="Unassembled WGS sequence"/>
</dbReference>
<sequence>MIGLDATEYASEMQLIAGYLVVSNVNMHEGPSRPDLGKKKLSNTRPSIASELLYWSFLKKRAGRTRPWTCKIFLESMAYIYFAAVIGKGAELKFPTNLLMSDIVAFFNNENFSVNGILFELLVKGETAQGMIKAKDLV</sequence>
<keyword evidence="2" id="KW-1185">Reference proteome</keyword>
<evidence type="ECO:0000313" key="2">
    <source>
        <dbReference type="Proteomes" id="UP000824890"/>
    </source>
</evidence>
<name>A0ABQ7XMD6_BRANA</name>
<proteinExistence type="predicted"/>
<dbReference type="EMBL" id="JAGKQM010000019">
    <property type="protein sequence ID" value="KAH0857101.1"/>
    <property type="molecule type" value="Genomic_DNA"/>
</dbReference>
<organism evidence="1 2">
    <name type="scientific">Brassica napus</name>
    <name type="common">Rape</name>
    <dbReference type="NCBI Taxonomy" id="3708"/>
    <lineage>
        <taxon>Eukaryota</taxon>
        <taxon>Viridiplantae</taxon>
        <taxon>Streptophyta</taxon>
        <taxon>Embryophyta</taxon>
        <taxon>Tracheophyta</taxon>
        <taxon>Spermatophyta</taxon>
        <taxon>Magnoliopsida</taxon>
        <taxon>eudicotyledons</taxon>
        <taxon>Gunneridae</taxon>
        <taxon>Pentapetalae</taxon>
        <taxon>rosids</taxon>
        <taxon>malvids</taxon>
        <taxon>Brassicales</taxon>
        <taxon>Brassicaceae</taxon>
        <taxon>Brassiceae</taxon>
        <taxon>Brassica</taxon>
    </lineage>
</organism>
<accession>A0ABQ7XMD6</accession>
<gene>
    <name evidence="1" type="ORF">HID58_085362</name>
</gene>
<evidence type="ECO:0000313" key="1">
    <source>
        <dbReference type="EMBL" id="KAH0857101.1"/>
    </source>
</evidence>